<keyword evidence="4" id="KW-1185">Reference proteome</keyword>
<feature type="compositionally biased region" description="Basic and acidic residues" evidence="2">
    <location>
        <begin position="469"/>
        <end position="480"/>
    </location>
</feature>
<feature type="compositionally biased region" description="Acidic residues" evidence="2">
    <location>
        <begin position="425"/>
        <end position="434"/>
    </location>
</feature>
<feature type="region of interest" description="Disordered" evidence="2">
    <location>
        <begin position="103"/>
        <end position="160"/>
    </location>
</feature>
<feature type="compositionally biased region" description="Basic and acidic residues" evidence="2">
    <location>
        <begin position="141"/>
        <end position="160"/>
    </location>
</feature>
<evidence type="ECO:0000313" key="3">
    <source>
        <dbReference type="EMBL" id="KAH6687966.1"/>
    </source>
</evidence>
<evidence type="ECO:0000313" key="4">
    <source>
        <dbReference type="Proteomes" id="UP000770015"/>
    </source>
</evidence>
<dbReference type="Proteomes" id="UP000770015">
    <property type="component" value="Unassembled WGS sequence"/>
</dbReference>
<feature type="compositionally biased region" description="Basic and acidic residues" evidence="2">
    <location>
        <begin position="717"/>
        <end position="728"/>
    </location>
</feature>
<feature type="region of interest" description="Disordered" evidence="2">
    <location>
        <begin position="685"/>
        <end position="728"/>
    </location>
</feature>
<proteinExistence type="predicted"/>
<feature type="coiled-coil region" evidence="1">
    <location>
        <begin position="54"/>
        <end position="102"/>
    </location>
</feature>
<dbReference type="EMBL" id="JAGSXJ010000010">
    <property type="protein sequence ID" value="KAH6687966.1"/>
    <property type="molecule type" value="Genomic_DNA"/>
</dbReference>
<accession>A0A9P8VCW3</accession>
<dbReference type="AlphaFoldDB" id="A0A9P8VCW3"/>
<sequence length="728" mass="79827">MNAGTPPPLGPTINTSGYNYVLQFIAAVREEEAARIADAKKAVEVGAPRLRASIHAKQQEFDAKRQELAKIEREMEEIGKEIEGEEAQVQKLFSDLETLKAQDPLKEIHNRSSVSTGLGQLEHDDAPQNPNQSVLDDGEPLDLRPNKRRRTADDNSEKLTERTVDYDTVYANGQPTHHIVEYPKKSGTYYIVECQKHALQFNKRPLLSAMKHAQARAHGAPNGQEPAIKELGSQVIGCDAAKFKQNNEAFKPKDVPKTRPRLSEVVHPEPGKLYLGPWVTRGSKTWYAVVVLPLGDLQSIGMEGTLRDTGLLKRNIPRCYKVEQGRIVGFRTGYDDHCVALPSRKYPLLWIQANVHFNFRDGKLQIPKQQCFSWLPANKLRTFHGSGPDGKPIEIPAAVRDLFQPPGPNQAPLADMEGAEGVTVADDESDEDHVDEPGQRSDDEEDEEHDNSDDDEEKGDEEENDADDVNDKARGMEPRESGGATAGVGSVGTTSIPNDASTQSVQSPGTMSMQSAKNQPLHAQTTQAQPHRPFQPPQTQTQQAQPTPVQPSPGQLRQSPKSMYPSPVSRTGSLSQHPRAPTVPSLPSHTTMPPPSNLIATNSQPGPASLRNMAAEAMAHKSLTNHHHSFQPQLGEADMMKYIQESGQSVQKALAHYHAAPFHPQVSQGQAEMAPMGPVQYPGMAYPGPNQMMQPHSAGSRPSEEATVPPWRTSGEGNKRLADGKPAF</sequence>
<feature type="compositionally biased region" description="Acidic residues" evidence="2">
    <location>
        <begin position="442"/>
        <end position="468"/>
    </location>
</feature>
<organism evidence="3 4">
    <name type="scientific">Plectosphaerella plurivora</name>
    <dbReference type="NCBI Taxonomy" id="936078"/>
    <lineage>
        <taxon>Eukaryota</taxon>
        <taxon>Fungi</taxon>
        <taxon>Dikarya</taxon>
        <taxon>Ascomycota</taxon>
        <taxon>Pezizomycotina</taxon>
        <taxon>Sordariomycetes</taxon>
        <taxon>Hypocreomycetidae</taxon>
        <taxon>Glomerellales</taxon>
        <taxon>Plectosphaerellaceae</taxon>
        <taxon>Plectosphaerella</taxon>
    </lineage>
</organism>
<reference evidence="3" key="1">
    <citation type="journal article" date="2021" name="Nat. Commun.">
        <title>Genetic determinants of endophytism in the Arabidopsis root mycobiome.</title>
        <authorList>
            <person name="Mesny F."/>
            <person name="Miyauchi S."/>
            <person name="Thiergart T."/>
            <person name="Pickel B."/>
            <person name="Atanasova L."/>
            <person name="Karlsson M."/>
            <person name="Huettel B."/>
            <person name="Barry K.W."/>
            <person name="Haridas S."/>
            <person name="Chen C."/>
            <person name="Bauer D."/>
            <person name="Andreopoulos W."/>
            <person name="Pangilinan J."/>
            <person name="LaButti K."/>
            <person name="Riley R."/>
            <person name="Lipzen A."/>
            <person name="Clum A."/>
            <person name="Drula E."/>
            <person name="Henrissat B."/>
            <person name="Kohler A."/>
            <person name="Grigoriev I.V."/>
            <person name="Martin F.M."/>
            <person name="Hacquard S."/>
        </authorList>
    </citation>
    <scope>NUCLEOTIDE SEQUENCE</scope>
    <source>
        <strain evidence="3">MPI-SDFR-AT-0117</strain>
    </source>
</reference>
<feature type="compositionally biased region" description="Polar residues" evidence="2">
    <location>
        <begin position="496"/>
        <end position="528"/>
    </location>
</feature>
<gene>
    <name evidence="3" type="ORF">F5X68DRAFT_275653</name>
</gene>
<keyword evidence="1" id="KW-0175">Coiled coil</keyword>
<dbReference type="OrthoDB" id="4835412at2759"/>
<name>A0A9P8VCW3_9PEZI</name>
<protein>
    <submittedName>
        <fullName evidence="3">Uncharacterized protein</fullName>
    </submittedName>
</protein>
<feature type="compositionally biased region" description="Low complexity" evidence="2">
    <location>
        <begin position="529"/>
        <end position="547"/>
    </location>
</feature>
<evidence type="ECO:0000256" key="2">
    <source>
        <dbReference type="SAM" id="MobiDB-lite"/>
    </source>
</evidence>
<comment type="caution">
    <text evidence="3">The sequence shown here is derived from an EMBL/GenBank/DDBJ whole genome shotgun (WGS) entry which is preliminary data.</text>
</comment>
<feature type="region of interest" description="Disordered" evidence="2">
    <location>
        <begin position="421"/>
        <end position="608"/>
    </location>
</feature>
<evidence type="ECO:0000256" key="1">
    <source>
        <dbReference type="SAM" id="Coils"/>
    </source>
</evidence>